<gene>
    <name evidence="1" type="ORF">LAD12857_16080</name>
</gene>
<comment type="caution">
    <text evidence="1">The sequence shown here is derived from an EMBL/GenBank/DDBJ whole genome shotgun (WGS) entry which is preliminary data.</text>
</comment>
<accession>A0ABQ5M504</accession>
<sequence>MVPGMVTIKSVIGDSCLGDQEEIMTGPVKSLMNEIQTYGFRVFMQIKEI</sequence>
<organism evidence="1 2">
    <name type="scientific">Lacrimispora amygdalina</name>
    <dbReference type="NCBI Taxonomy" id="253257"/>
    <lineage>
        <taxon>Bacteria</taxon>
        <taxon>Bacillati</taxon>
        <taxon>Bacillota</taxon>
        <taxon>Clostridia</taxon>
        <taxon>Lachnospirales</taxon>
        <taxon>Lachnospiraceae</taxon>
        <taxon>Lacrimispora</taxon>
    </lineage>
</organism>
<evidence type="ECO:0000313" key="2">
    <source>
        <dbReference type="Proteomes" id="UP001419084"/>
    </source>
</evidence>
<dbReference type="EMBL" id="BRPJ01000030">
    <property type="protein sequence ID" value="GLB29685.1"/>
    <property type="molecule type" value="Genomic_DNA"/>
</dbReference>
<dbReference type="Proteomes" id="UP001419084">
    <property type="component" value="Unassembled WGS sequence"/>
</dbReference>
<proteinExistence type="predicted"/>
<reference evidence="1 2" key="1">
    <citation type="journal article" date="2024" name="Int. J. Syst. Evol. Microbiol.">
        <title>Lacrimispora brassicae sp. nov. isolated from fermented cabbage, and proposal of Clostridium indicum Gundawar et al. 2019 and Clostridium methoxybenzovorans Mechichi et al. 1999 as heterotypic synonyms of Lacrimispora amygdalina (Parshina et al. 2003) Haas and Blanchard 2020 and Lacrimispora indolis (McClung and McCoy 1957) Haas and Blanchard 2020, respectively.</title>
        <authorList>
            <person name="Kobayashi H."/>
            <person name="Tanizawa Y."/>
            <person name="Sakamoto M."/>
            <person name="Ohkuma M."/>
            <person name="Tohno M."/>
        </authorList>
    </citation>
    <scope>NUCLEOTIDE SEQUENCE [LARGE SCALE GENOMIC DNA]</scope>
    <source>
        <strain evidence="1 2">DSM 12857</strain>
    </source>
</reference>
<protein>
    <submittedName>
        <fullName evidence="1">Uncharacterized protein</fullName>
    </submittedName>
</protein>
<evidence type="ECO:0000313" key="1">
    <source>
        <dbReference type="EMBL" id="GLB29685.1"/>
    </source>
</evidence>
<name>A0ABQ5M504_9FIRM</name>
<keyword evidence="2" id="KW-1185">Reference proteome</keyword>